<comment type="caution">
    <text evidence="3">The sequence shown here is derived from an EMBL/GenBank/DDBJ whole genome shotgun (WGS) entry which is preliminary data.</text>
</comment>
<evidence type="ECO:0000313" key="4">
    <source>
        <dbReference type="Proteomes" id="UP001597286"/>
    </source>
</evidence>
<feature type="chain" id="PRO_5046401012" description="Pentapeptide repeat-containing protein" evidence="2">
    <location>
        <begin position="32"/>
        <end position="213"/>
    </location>
</feature>
<feature type="compositionally biased region" description="Polar residues" evidence="1">
    <location>
        <begin position="111"/>
        <end position="121"/>
    </location>
</feature>
<gene>
    <name evidence="3" type="ORF">ACFSJG_07390</name>
</gene>
<feature type="signal peptide" evidence="2">
    <location>
        <begin position="1"/>
        <end position="31"/>
    </location>
</feature>
<proteinExistence type="predicted"/>
<sequence length="213" mass="19741">MKTFTRITGRTAAVGATLAALVVSGAGLAQADTGSGDTGSLRPAAAVHACAPVGLSDVAVFAQVAAPGTVLPCRQIASALGIGSSDLTATGSSGGSGPGGSSTTASAVGSNNVGENNTGSYNVGPENTGSHNIGSSNTGSGNVGSANTGSGNVGSANTGSGNVGSANTGSTNVGSANTGSSNTGFGNFGSLVEGSVLTGFGSVAVGSLGINWN</sequence>
<evidence type="ECO:0000256" key="1">
    <source>
        <dbReference type="SAM" id="MobiDB-lite"/>
    </source>
</evidence>
<protein>
    <recommendedName>
        <fullName evidence="5">Pentapeptide repeat-containing protein</fullName>
    </recommendedName>
</protein>
<organism evidence="3 4">
    <name type="scientific">Rhodococcus gannanensis</name>
    <dbReference type="NCBI Taxonomy" id="1960308"/>
    <lineage>
        <taxon>Bacteria</taxon>
        <taxon>Bacillati</taxon>
        <taxon>Actinomycetota</taxon>
        <taxon>Actinomycetes</taxon>
        <taxon>Mycobacteriales</taxon>
        <taxon>Nocardiaceae</taxon>
        <taxon>Rhodococcus</taxon>
    </lineage>
</organism>
<dbReference type="Proteomes" id="UP001597286">
    <property type="component" value="Unassembled WGS sequence"/>
</dbReference>
<dbReference type="InterPro" id="IPR002989">
    <property type="entry name" value="Mycobac_pentapep"/>
</dbReference>
<evidence type="ECO:0008006" key="5">
    <source>
        <dbReference type="Google" id="ProtNLM"/>
    </source>
</evidence>
<dbReference type="Pfam" id="PF01469">
    <property type="entry name" value="Pentapeptide_2"/>
    <property type="match status" value="1"/>
</dbReference>
<accession>A0ABW4P0P8</accession>
<name>A0ABW4P0P8_9NOCA</name>
<feature type="region of interest" description="Disordered" evidence="1">
    <location>
        <begin position="89"/>
        <end position="175"/>
    </location>
</feature>
<dbReference type="RefSeq" id="WP_378484555.1">
    <property type="nucleotide sequence ID" value="NZ_JBHUFB010000009.1"/>
</dbReference>
<feature type="compositionally biased region" description="Low complexity" evidence="1">
    <location>
        <begin position="101"/>
        <end position="110"/>
    </location>
</feature>
<evidence type="ECO:0000313" key="3">
    <source>
        <dbReference type="EMBL" id="MFD1812030.1"/>
    </source>
</evidence>
<reference evidence="4" key="1">
    <citation type="journal article" date="2019" name="Int. J. Syst. Evol. Microbiol.">
        <title>The Global Catalogue of Microorganisms (GCM) 10K type strain sequencing project: providing services to taxonomists for standard genome sequencing and annotation.</title>
        <authorList>
            <consortium name="The Broad Institute Genomics Platform"/>
            <consortium name="The Broad Institute Genome Sequencing Center for Infectious Disease"/>
            <person name="Wu L."/>
            <person name="Ma J."/>
        </authorList>
    </citation>
    <scope>NUCLEOTIDE SEQUENCE [LARGE SCALE GENOMIC DNA]</scope>
    <source>
        <strain evidence="4">DT72</strain>
    </source>
</reference>
<feature type="compositionally biased region" description="Low complexity" evidence="1">
    <location>
        <begin position="127"/>
        <end position="175"/>
    </location>
</feature>
<keyword evidence="4" id="KW-1185">Reference proteome</keyword>
<dbReference type="EMBL" id="JBHUFB010000009">
    <property type="protein sequence ID" value="MFD1812030.1"/>
    <property type="molecule type" value="Genomic_DNA"/>
</dbReference>
<evidence type="ECO:0000256" key="2">
    <source>
        <dbReference type="SAM" id="SignalP"/>
    </source>
</evidence>
<keyword evidence="2" id="KW-0732">Signal</keyword>